<keyword evidence="10" id="KW-1185">Reference proteome</keyword>
<evidence type="ECO:0000256" key="4">
    <source>
        <dbReference type="ARBA" id="ARBA00022801"/>
    </source>
</evidence>
<comment type="function">
    <text evidence="6">Probable RNase involved in rRNA stability through maturation and/or degradation of precursor rRNAs. Binds to RNA in loop regions with AU-rich sequences.</text>
</comment>
<dbReference type="InterPro" id="IPR050212">
    <property type="entry name" value="Ntdp-like"/>
</dbReference>
<dbReference type="InterPro" id="IPR007295">
    <property type="entry name" value="DUF402"/>
</dbReference>
<keyword evidence="4 6" id="KW-0378">Hydrolase</keyword>
<dbReference type="InterPro" id="IPR016730">
    <property type="entry name" value="RNA-bd_FAU-1"/>
</dbReference>
<dbReference type="InterPro" id="IPR035930">
    <property type="entry name" value="FomD-like_sf"/>
</dbReference>
<dbReference type="EMBL" id="JAGGKQ010000004">
    <property type="protein sequence ID" value="MBP1921757.1"/>
    <property type="molecule type" value="Genomic_DNA"/>
</dbReference>
<evidence type="ECO:0000256" key="7">
    <source>
        <dbReference type="SAM" id="MobiDB-lite"/>
    </source>
</evidence>
<dbReference type="SUPFAM" id="SSF159234">
    <property type="entry name" value="FomD-like"/>
    <property type="match status" value="1"/>
</dbReference>
<proteinExistence type="inferred from homology"/>
<feature type="compositionally biased region" description="Acidic residues" evidence="7">
    <location>
        <begin position="144"/>
        <end position="157"/>
    </location>
</feature>
<evidence type="ECO:0000256" key="2">
    <source>
        <dbReference type="ARBA" id="ARBA00022722"/>
    </source>
</evidence>
<evidence type="ECO:0000313" key="10">
    <source>
        <dbReference type="Proteomes" id="UP000823588"/>
    </source>
</evidence>
<dbReference type="PANTHER" id="PTHR39159:SF1">
    <property type="entry name" value="UPF0374 PROTEIN YGAC"/>
    <property type="match status" value="1"/>
</dbReference>
<dbReference type="HAMAP" id="MF_01910">
    <property type="entry name" value="RNA_binding_AU_1"/>
    <property type="match status" value="1"/>
</dbReference>
<evidence type="ECO:0000256" key="3">
    <source>
        <dbReference type="ARBA" id="ARBA00022759"/>
    </source>
</evidence>
<organism evidence="9 10">
    <name type="scientific">Halorubrum alkaliphilum</name>
    <dbReference type="NCBI Taxonomy" id="261290"/>
    <lineage>
        <taxon>Archaea</taxon>
        <taxon>Methanobacteriati</taxon>
        <taxon>Methanobacteriota</taxon>
        <taxon>Stenosarchaea group</taxon>
        <taxon>Halobacteria</taxon>
        <taxon>Halobacteriales</taxon>
        <taxon>Haloferacaceae</taxon>
        <taxon>Halorubrum</taxon>
    </lineage>
</organism>
<dbReference type="PANTHER" id="PTHR39159">
    <property type="match status" value="1"/>
</dbReference>
<keyword evidence="1 6" id="KW-0698">rRNA processing</keyword>
<dbReference type="Gene3D" id="2.40.380.10">
    <property type="entry name" value="FomD-like"/>
    <property type="match status" value="1"/>
</dbReference>
<feature type="domain" description="DUF402" evidence="8">
    <location>
        <begin position="384"/>
        <end position="521"/>
    </location>
</feature>
<feature type="region of interest" description="Disordered" evidence="7">
    <location>
        <begin position="140"/>
        <end position="167"/>
    </location>
</feature>
<dbReference type="OrthoDB" id="84798at2157"/>
<dbReference type="EC" id="3.1.26.-" evidence="6"/>
<reference evidence="9" key="1">
    <citation type="submission" date="2021-03" db="EMBL/GenBank/DDBJ databases">
        <title>Genomic Encyclopedia of Type Strains, Phase IV (KMG-IV): sequencing the most valuable type-strain genomes for metagenomic binning, comparative biology and taxonomic classification.</title>
        <authorList>
            <person name="Goeker M."/>
        </authorList>
    </citation>
    <scope>NUCLEOTIDE SEQUENCE</scope>
    <source>
        <strain evidence="9">DSM 23564</strain>
    </source>
</reference>
<keyword evidence="5 6" id="KW-0694">RNA-binding</keyword>
<name>A0A8T4GDC2_9EURY</name>
<evidence type="ECO:0000256" key="1">
    <source>
        <dbReference type="ARBA" id="ARBA00022552"/>
    </source>
</evidence>
<evidence type="ECO:0000256" key="5">
    <source>
        <dbReference type="ARBA" id="ARBA00022884"/>
    </source>
</evidence>
<gene>
    <name evidence="6" type="primary">fau-1</name>
    <name evidence="9" type="ORF">J2751_000754</name>
</gene>
<accession>A0A8T4GDC2</accession>
<comment type="caution">
    <text evidence="9">The sequence shown here is derived from an EMBL/GenBank/DDBJ whole genome shotgun (WGS) entry which is preliminary data.</text>
</comment>
<keyword evidence="3 6" id="KW-0255">Endonuclease</keyword>
<dbReference type="Proteomes" id="UP000823588">
    <property type="component" value="Unassembled WGS sequence"/>
</dbReference>
<dbReference type="Pfam" id="PF04167">
    <property type="entry name" value="DUF402"/>
    <property type="match status" value="1"/>
</dbReference>
<dbReference type="GO" id="GO:0016891">
    <property type="term" value="F:RNA endonuclease activity producing 5'-phosphomonoesters, hydrolytic mechanism"/>
    <property type="evidence" value="ECO:0007669"/>
    <property type="project" value="UniProtKB-UniRule"/>
</dbReference>
<protein>
    <recommendedName>
        <fullName evidence="6">Probable ribonuclease FAU-1</fullName>
        <ecNumber evidence="6">3.1.26.-</ecNumber>
    </recommendedName>
    <alternativeName>
        <fullName evidence="6">RNA-binding protein FAU-1</fullName>
    </alternativeName>
</protein>
<sequence length="522" mass="55194">MDHDDRLRSWNTADGRLGFTTAIRHEGCRDVNVRVRGIYTTALTRLLLDAGHDVVDVSPPIRRRFDETFPAAPPHASVSATDDAQGVGVVGDPDAVDAIRPLLTDIGIDALAWPDPTPPGTVLDGEVTETLGGGAVVALAVGDGDSDDDRDSDDDGSGGERREGYLPYGAVDARVETGDRVRVQVRESAAPWASRRPELDASLRAGGGLVALEPGSGTRVDVRDDEAARELAGMTELLGIEPPDGWRAVWEPAALDAGMDTLEAGLDRAVDAAERLADAAGTLGVLADASATRDAPTARPNVGLWVWFGRESRFALDDVRRAVETTMPGHHRIKAGSSSASAGVDFAEALCEPDSDADFPFSVVADSFGPAEDDTLRIEHGKPDGRLITLGEGDVTAVDADGSVTVEREMTPGGTYDALGGRREAGDVAVTSFSEGRWWYPTTYRSSDGEVKGTYVNVCTPVEVFPEAARYVDLHVDVIKRPDGTVERVDDAVLDESVAAGHTPEPLAEKARSVAAALENGL</sequence>
<comment type="similarity">
    <text evidence="6">Belongs to the FAU-1 family.</text>
</comment>
<dbReference type="AlphaFoldDB" id="A0A8T4GDC2"/>
<dbReference type="PIRSF" id="PIRSF018644">
    <property type="entry name" value="RNA-binding_FAU-1"/>
    <property type="match status" value="1"/>
</dbReference>
<dbReference type="GO" id="GO:0035925">
    <property type="term" value="F:mRNA 3'-UTR AU-rich region binding"/>
    <property type="evidence" value="ECO:0007669"/>
    <property type="project" value="UniProtKB-UniRule"/>
</dbReference>
<keyword evidence="2 6" id="KW-0540">Nuclease</keyword>
<evidence type="ECO:0000313" key="9">
    <source>
        <dbReference type="EMBL" id="MBP1921757.1"/>
    </source>
</evidence>
<evidence type="ECO:0000259" key="8">
    <source>
        <dbReference type="Pfam" id="PF04167"/>
    </source>
</evidence>
<dbReference type="GO" id="GO:0006364">
    <property type="term" value="P:rRNA processing"/>
    <property type="evidence" value="ECO:0007669"/>
    <property type="project" value="UniProtKB-UniRule"/>
</dbReference>
<evidence type="ECO:0000256" key="6">
    <source>
        <dbReference type="HAMAP-Rule" id="MF_01910"/>
    </source>
</evidence>